<organism evidence="10 11">
    <name type="scientific">Sorangium cellulosum</name>
    <name type="common">Polyangium cellulosum</name>
    <dbReference type="NCBI Taxonomy" id="56"/>
    <lineage>
        <taxon>Bacteria</taxon>
        <taxon>Pseudomonadati</taxon>
        <taxon>Myxococcota</taxon>
        <taxon>Polyangia</taxon>
        <taxon>Polyangiales</taxon>
        <taxon>Polyangiaceae</taxon>
        <taxon>Sorangium</taxon>
    </lineage>
</organism>
<dbReference type="InterPro" id="IPR016035">
    <property type="entry name" value="Acyl_Trfase/lysoPLipase"/>
</dbReference>
<dbReference type="InterPro" id="IPR049551">
    <property type="entry name" value="PKS_DH_C"/>
</dbReference>
<dbReference type="InterPro" id="IPR042104">
    <property type="entry name" value="PKS_dehydratase_sf"/>
</dbReference>
<dbReference type="Pfam" id="PF14765">
    <property type="entry name" value="PS-DH"/>
    <property type="match status" value="2"/>
</dbReference>
<dbReference type="PROSITE" id="PS50075">
    <property type="entry name" value="CARRIER"/>
    <property type="match status" value="2"/>
</dbReference>
<dbReference type="SMART" id="SM00822">
    <property type="entry name" value="PKS_KR"/>
    <property type="match status" value="2"/>
</dbReference>
<feature type="domain" description="Ketosynthase family 3 (KS3)" evidence="8">
    <location>
        <begin position="1522"/>
        <end position="1948"/>
    </location>
</feature>
<feature type="active site" description="Proton acceptor; for dehydratase activity" evidence="6">
    <location>
        <position position="2455"/>
    </location>
</feature>
<dbReference type="Pfam" id="PF08242">
    <property type="entry name" value="Methyltransf_12"/>
    <property type="match status" value="1"/>
</dbReference>
<dbReference type="PANTHER" id="PTHR43775:SF37">
    <property type="entry name" value="SI:DKEY-61P9.11"/>
    <property type="match status" value="1"/>
</dbReference>
<dbReference type="PROSITE" id="PS00606">
    <property type="entry name" value="KS3_1"/>
    <property type="match status" value="2"/>
</dbReference>
<evidence type="ECO:0000256" key="2">
    <source>
        <dbReference type="ARBA" id="ARBA00022553"/>
    </source>
</evidence>
<dbReference type="Pfam" id="PF02801">
    <property type="entry name" value="Ketoacyl-synt_C"/>
    <property type="match status" value="2"/>
</dbReference>
<feature type="domain" description="PKS/mFAS DH" evidence="9">
    <location>
        <begin position="2422"/>
        <end position="2718"/>
    </location>
</feature>
<dbReference type="GO" id="GO:0031177">
    <property type="term" value="F:phosphopantetheine binding"/>
    <property type="evidence" value="ECO:0007669"/>
    <property type="project" value="InterPro"/>
</dbReference>
<dbReference type="InterPro" id="IPR020841">
    <property type="entry name" value="PKS_Beta-ketoAc_synthase_dom"/>
</dbReference>
<dbReference type="SUPFAM" id="SSF53335">
    <property type="entry name" value="S-adenosyl-L-methionine-dependent methyltransferases"/>
    <property type="match status" value="1"/>
</dbReference>
<dbReference type="Pfam" id="PF00698">
    <property type="entry name" value="Acyl_transf_1"/>
    <property type="match status" value="2"/>
</dbReference>
<name>A0A4P2QSB6_SORCE</name>
<dbReference type="Pfam" id="PF00109">
    <property type="entry name" value="ketoacyl-synt"/>
    <property type="match status" value="2"/>
</dbReference>
<accession>A0A4P2QSB6</accession>
<evidence type="ECO:0000313" key="11">
    <source>
        <dbReference type="Proteomes" id="UP000295497"/>
    </source>
</evidence>
<dbReference type="InterPro" id="IPR049490">
    <property type="entry name" value="C883_1060-like_KR_N"/>
</dbReference>
<dbReference type="Gene3D" id="3.40.366.10">
    <property type="entry name" value="Malonyl-Coenzyme A Acyl Carrier Protein, domain 2"/>
    <property type="match status" value="2"/>
</dbReference>
<dbReference type="Gene3D" id="1.10.1200.10">
    <property type="entry name" value="ACP-like"/>
    <property type="match status" value="2"/>
</dbReference>
<evidence type="ECO:0000259" key="8">
    <source>
        <dbReference type="PROSITE" id="PS52004"/>
    </source>
</evidence>
<dbReference type="Gene3D" id="3.40.47.10">
    <property type="match status" value="2"/>
</dbReference>
<dbReference type="InterPro" id="IPR050091">
    <property type="entry name" value="PKS_NRPS_Biosynth_Enz"/>
</dbReference>
<dbReference type="FunFam" id="3.40.47.10:FF:000019">
    <property type="entry name" value="Polyketide synthase type I"/>
    <property type="match status" value="2"/>
</dbReference>
<evidence type="ECO:0000256" key="6">
    <source>
        <dbReference type="PROSITE-ProRule" id="PRU01363"/>
    </source>
</evidence>
<dbReference type="CDD" id="cd02440">
    <property type="entry name" value="AdoMet_MTases"/>
    <property type="match status" value="1"/>
</dbReference>
<dbReference type="Gene3D" id="3.40.50.720">
    <property type="entry name" value="NAD(P)-binding Rossmann-like Domain"/>
    <property type="match status" value="2"/>
</dbReference>
<dbReference type="InterPro" id="IPR036291">
    <property type="entry name" value="NAD(P)-bd_dom_sf"/>
</dbReference>
<dbReference type="InterPro" id="IPR013968">
    <property type="entry name" value="PKS_KR"/>
</dbReference>
<dbReference type="Pfam" id="PF16197">
    <property type="entry name" value="KAsynt_C_assoc"/>
    <property type="match status" value="2"/>
</dbReference>
<reference evidence="10 11" key="1">
    <citation type="submission" date="2015-09" db="EMBL/GenBank/DDBJ databases">
        <title>Sorangium comparison.</title>
        <authorList>
            <person name="Zaburannyi N."/>
            <person name="Bunk B."/>
            <person name="Overmann J."/>
            <person name="Mueller R."/>
        </authorList>
    </citation>
    <scope>NUCLEOTIDE SEQUENCE [LARGE SCALE GENOMIC DNA]</scope>
    <source>
        <strain evidence="10 11">So ce836</strain>
    </source>
</reference>
<dbReference type="FunFam" id="3.40.366.10:FF:000002">
    <property type="entry name" value="Probable polyketide synthase 2"/>
    <property type="match status" value="2"/>
</dbReference>
<keyword evidence="4" id="KW-0511">Multifunctional enzyme</keyword>
<evidence type="ECO:0000313" key="10">
    <source>
        <dbReference type="EMBL" id="AUX33105.1"/>
    </source>
</evidence>
<dbReference type="Pfam" id="PF21089">
    <property type="entry name" value="PKS_DH_N"/>
    <property type="match status" value="1"/>
</dbReference>
<dbReference type="Pfam" id="PF08659">
    <property type="entry name" value="KR"/>
    <property type="match status" value="2"/>
</dbReference>
<dbReference type="InterPro" id="IPR049900">
    <property type="entry name" value="PKS_mFAS_DH"/>
</dbReference>
<dbReference type="InterPro" id="IPR014030">
    <property type="entry name" value="Ketoacyl_synth_N"/>
</dbReference>
<feature type="domain" description="Carrier" evidence="7">
    <location>
        <begin position="3664"/>
        <end position="3746"/>
    </location>
</feature>
<evidence type="ECO:0000256" key="5">
    <source>
        <dbReference type="ARBA" id="ARBA00054155"/>
    </source>
</evidence>
<feature type="domain" description="Carrier" evidence="7">
    <location>
        <begin position="1428"/>
        <end position="1503"/>
    </location>
</feature>
<keyword evidence="3" id="KW-0808">Transferase</keyword>
<dbReference type="InterPro" id="IPR014043">
    <property type="entry name" value="Acyl_transferase_dom"/>
</dbReference>
<dbReference type="GO" id="GO:0004315">
    <property type="term" value="F:3-oxoacyl-[acyl-carrier-protein] synthase activity"/>
    <property type="evidence" value="ECO:0007669"/>
    <property type="project" value="InterPro"/>
</dbReference>
<dbReference type="InterPro" id="IPR032821">
    <property type="entry name" value="PKS_assoc"/>
</dbReference>
<dbReference type="GO" id="GO:0004312">
    <property type="term" value="F:fatty acid synthase activity"/>
    <property type="evidence" value="ECO:0007669"/>
    <property type="project" value="TreeGrafter"/>
</dbReference>
<dbReference type="InterPro" id="IPR016039">
    <property type="entry name" value="Thiolase-like"/>
</dbReference>
<dbReference type="PROSITE" id="PS52004">
    <property type="entry name" value="KS3_2"/>
    <property type="match status" value="2"/>
</dbReference>
<dbReference type="InterPro" id="IPR016036">
    <property type="entry name" value="Malonyl_transacylase_ACP-bd"/>
</dbReference>
<evidence type="ECO:0000256" key="3">
    <source>
        <dbReference type="ARBA" id="ARBA00022679"/>
    </source>
</evidence>
<protein>
    <recommendedName>
        <fullName evidence="12">Polyketide synthase</fullName>
    </recommendedName>
</protein>
<dbReference type="SMART" id="SM00826">
    <property type="entry name" value="PKS_DH"/>
    <property type="match status" value="1"/>
</dbReference>
<dbReference type="InterPro" id="IPR014031">
    <property type="entry name" value="Ketoacyl_synth_C"/>
</dbReference>
<dbReference type="InterPro" id="IPR057326">
    <property type="entry name" value="KR_dom"/>
</dbReference>
<proteinExistence type="predicted"/>
<evidence type="ECO:0000259" key="9">
    <source>
        <dbReference type="PROSITE" id="PS52019"/>
    </source>
</evidence>
<keyword evidence="2" id="KW-0597">Phosphoprotein</keyword>
<dbReference type="CDD" id="cd08955">
    <property type="entry name" value="KR_2_FAS_SDR_x"/>
    <property type="match status" value="2"/>
</dbReference>
<dbReference type="Gene3D" id="3.30.70.3290">
    <property type="match status" value="2"/>
</dbReference>
<dbReference type="SUPFAM" id="SSF47336">
    <property type="entry name" value="ACP-like"/>
    <property type="match status" value="2"/>
</dbReference>
<dbReference type="InterPro" id="IPR009081">
    <property type="entry name" value="PP-bd_ACP"/>
</dbReference>
<dbReference type="Gene3D" id="3.40.50.150">
    <property type="entry name" value="Vaccinia Virus protein VP39"/>
    <property type="match status" value="1"/>
</dbReference>
<feature type="region of interest" description="N-terminal hotdog fold" evidence="6">
    <location>
        <begin position="2422"/>
        <end position="2547"/>
    </location>
</feature>
<evidence type="ECO:0000256" key="1">
    <source>
        <dbReference type="ARBA" id="ARBA00022450"/>
    </source>
</evidence>
<dbReference type="SMART" id="SM00823">
    <property type="entry name" value="PKS_PP"/>
    <property type="match status" value="2"/>
</dbReference>
<dbReference type="PROSITE" id="PS52019">
    <property type="entry name" value="PKS_MFAS_DH"/>
    <property type="match status" value="1"/>
</dbReference>
<dbReference type="Gene3D" id="3.10.129.110">
    <property type="entry name" value="Polyketide synthase dehydratase"/>
    <property type="match status" value="2"/>
</dbReference>
<dbReference type="SMART" id="SM00825">
    <property type="entry name" value="PKS_KS"/>
    <property type="match status" value="2"/>
</dbReference>
<evidence type="ECO:0000256" key="4">
    <source>
        <dbReference type="ARBA" id="ARBA00023268"/>
    </source>
</evidence>
<dbReference type="InterPro" id="IPR013217">
    <property type="entry name" value="Methyltransf_12"/>
</dbReference>
<dbReference type="Pfam" id="PF00550">
    <property type="entry name" value="PP-binding"/>
    <property type="match status" value="2"/>
</dbReference>
<dbReference type="RefSeq" id="WP_165374164.1">
    <property type="nucleotide sequence ID" value="NZ_CP012672.1"/>
</dbReference>
<comment type="function">
    <text evidence="5">Involved in production of the polyketide antibiotic thailandamide.</text>
</comment>
<dbReference type="SUPFAM" id="SSF55048">
    <property type="entry name" value="Probable ACP-binding domain of malonyl-CoA ACP transacylase"/>
    <property type="match status" value="2"/>
</dbReference>
<dbReference type="Pfam" id="PF21394">
    <property type="entry name" value="Beta-ketacyl_N"/>
    <property type="match status" value="1"/>
</dbReference>
<dbReference type="InterPro" id="IPR029063">
    <property type="entry name" value="SAM-dependent_MTases_sf"/>
</dbReference>
<dbReference type="SMART" id="SM00828">
    <property type="entry name" value="PKS_MT"/>
    <property type="match status" value="1"/>
</dbReference>
<dbReference type="InterPro" id="IPR020803">
    <property type="entry name" value="MeTfrase_dom"/>
</dbReference>
<dbReference type="SMART" id="SM00827">
    <property type="entry name" value="PKS_AT"/>
    <property type="match status" value="2"/>
</dbReference>
<dbReference type="SMART" id="SM01294">
    <property type="entry name" value="PKS_PP_betabranch"/>
    <property type="match status" value="2"/>
</dbReference>
<dbReference type="EMBL" id="CP012672">
    <property type="protein sequence ID" value="AUX33105.1"/>
    <property type="molecule type" value="Genomic_DNA"/>
</dbReference>
<keyword evidence="1" id="KW-0596">Phosphopantetheine</keyword>
<dbReference type="InterPro" id="IPR018201">
    <property type="entry name" value="Ketoacyl_synth_AS"/>
</dbReference>
<evidence type="ECO:0008006" key="12">
    <source>
        <dbReference type="Google" id="ProtNLM"/>
    </source>
</evidence>
<dbReference type="Proteomes" id="UP000295497">
    <property type="component" value="Chromosome"/>
</dbReference>
<evidence type="ECO:0000259" key="7">
    <source>
        <dbReference type="PROSITE" id="PS50075"/>
    </source>
</evidence>
<feature type="domain" description="Ketosynthase family 3 (KS3)" evidence="8">
    <location>
        <begin position="34"/>
        <end position="455"/>
    </location>
</feature>
<dbReference type="InterPro" id="IPR020806">
    <property type="entry name" value="PKS_PP-bd"/>
</dbReference>
<dbReference type="SUPFAM" id="SSF51735">
    <property type="entry name" value="NAD(P)-binding Rossmann-fold domains"/>
    <property type="match status" value="4"/>
</dbReference>
<dbReference type="SUPFAM" id="SSF53901">
    <property type="entry name" value="Thiolase-like"/>
    <property type="match status" value="2"/>
</dbReference>
<dbReference type="SUPFAM" id="SSF52151">
    <property type="entry name" value="FabD/lysophospholipase-like"/>
    <property type="match status" value="2"/>
</dbReference>
<dbReference type="GO" id="GO:0006633">
    <property type="term" value="P:fatty acid biosynthetic process"/>
    <property type="evidence" value="ECO:0007669"/>
    <property type="project" value="InterPro"/>
</dbReference>
<dbReference type="CDD" id="cd00833">
    <property type="entry name" value="PKS"/>
    <property type="match status" value="2"/>
</dbReference>
<dbReference type="InterPro" id="IPR049552">
    <property type="entry name" value="PKS_DH_N"/>
</dbReference>
<dbReference type="InterPro" id="IPR036736">
    <property type="entry name" value="ACP-like_sf"/>
</dbReference>
<sequence>MTDREGQLLERLREVTLALRKTLNERDTLELEKTEPIAIVGIGCRFPGGAGTPEAFWELLDDGRDAIRPLEERWALVGVDPGDDVPRWAGLLTEAIDGFDAAFFGIAPREARSLDPQHRLLLEVAWEGFEDAGIPPRSLVGSRTGVFVGVCATEYLHAAVAHQPREERDAYSTTGNMLSIAAGRLSYTLGLQGPCLTVDTACSSSLVAIHLACRSLRARESDLALAGGVNMLLSPDTMRALARTQALSPNGRCQTFDASANGFVRGEGCGLIVLKRLSDARRDGDRIWALIRGSAINQDGRSTGLTAPNVLAQGALLREALRNAGVEAEAIGYIETHGAATSLGDPIEIEALRAVVGPARADGARCVLGAVKTNLGHLEGAAGVAGLIKATLSLHHERIPRNLNFRTLNPRIRIEGTALELATEPMPWPRTGRTRFAGVSSFGMSGTNAHVVLEEAPAVEPGAAAPERAAELFVLSAKSVAALDAQAARLRDHLGKHVELGLGDVAFSLATTRSAMEHRLAVAASSREALRGALSAAAQGHTPPGAVRGRASGGSAPKVVFVFPGQGSQWVGMGRKLMAEEPVFRAALEGCDRAIEAEAGWSLLGELSADEAASQLGRIDVVQPVLFAMEVALSALWRSWGVEPEAVVGHSMGEVAAAHVAGALSLEDAVAIICRRSRLLRRISGQGEMALVELSLEEAEAALRGHEGRLSVAVSNSPRSTVLAGEPAALSEVLAALTAKGVFWRQVKVDVASHSPQVDPLREELIAALGAIRPRAAAVPMRSTVTGGVIAGPELGASYWADNLRQPVRFAAAAQALLEGGPTLFIEMSPHPILVPPLDEIQTAVEQGGAAVGSLRRGQDERATLLEALGTLWASGYPVSWARLFPAGGRRVPLPTYPWQHERCWIEVEPDARRLAAADPTKDWFYRTDWPEVPRAAPKSETAHGSWLLLADRGGVGEAVAAALSTRGLSCTVLHASADASTVAEQVSEAASRRNDWQGVLYLWGLDAVVDAGASADEVSEATRRAAAPVLGLVRFLSAAPHPPRFWVVTRGACTVGGEPEVSLCQAALWGLARVVALEHPAAWGGLVDLDPQKSPTEIEPLVAELLSPDAEDQLAFRSGRRHAARLVAAPPEGDVAPISLSAEGSYLVTGGLGGLGLLVARWLVERGARHLVLTSRHGLPERQASGGEQPPEARARIAAVEGLEAQGARVTVAAVDVAEADPMTALLAAIEPPLRGVVHAAGVFPVRPLAETDEALLESVLRPKVAGSWLLHRLLRDRPLDLFVLFSSGAAVWGGKGQGAYAAANAFLDGLAHHRRAHSLPALSLAWGLWAEGGVVDAKAHARLSDIGVLPMSTGPALSALERLVKTSAVQRSVTRMDWARFAPVYAARGRRNLLSALVAEDERTASPPVPTANRIWRGLSVAESRSALYELVRGIAARVLGFSDPGALDVGRGFAEQGLDSLMALEIRNRLQRELGERLSATLAFDHPTVERLVAHLLTDVLKLEDRSDTRHIRSVAAADDDIAIVGAACRFPGGDEGLETYWRHLAEGMVVSTEVPADRWRAADWYDPDPEVPGRTYVAKGAFLRDVRGLDAAFFSISPREAMSLDPQQRLLLEVSWEAIERAGQDPMALRESATGVFVGMIGSEHAERVQGLDDDAALLYGTTGNLLSVAAGRLSFFLGLHGPTMTVDTACSSSLVALHLACQSLRLGECDQALAGGSSVLLSPRSFVAASRMRLLSPDGRCKTFSAAADGFARAEGCAVVVLKRLRDAQRDRDRILAVVRSTAINHDGPSSGLTVPSGPAQQALLGQALAQAGVAPAEVDFVECHGTGTALGDPIEVQALGAVYGRGRPAERPLWLGAVKANLGHLEAAAGLAGVLKVLLALEHEQIPAQPELDELNPHIPWAELPVAVVRAAVPWPRGARPRRAGVSAFGLSGTNAHVVLEEAPAVEPEAAAPERAAELFVLSAKSVAALDAQAARLRDHLGKHVELGLGDVAFSLATTRSAMEHRLAVAASSREALRSALSAAAQGHTPPGAVRGRASGGSAPKVVFVFPGQGSQWVGMGRKLMAEEPVFRAALEGCDRAIEAEAGWSLLGELSADEAASQLGRIDVVQPVLFAMEVALSALWRSWGVEPEAVVGHSMGEVAAAHVAGALSLEDAVAIICRRSRLLRRISGQGEMALVELSLEEAEAALRGHEGRLSVAVSNSPRSTVLAGEPAALSEVLAALTAKGVFWRQVKVDVASHSPQVDPLREELVAALGAIRPRAAAVPMRSTVTGGVIAGPELGASYWADNLRQPVRFAAAAQALLEGGPTLFIEMSPHPILVPPLDEIQTAVEQGGAAVGSLRRGQDERATLLEALGTLWASGYPVSWARLFPAGGRRVPLPTYPWQHERYWIEDSVHGSKPSLRLRQLRNGTTDHPLLGAPLLVSARPGAHLWEQALSDERLSYLSEHRVHGEAVLPSAAYVEMALAAGVDLYGTATLVLEQLAIERALAVPSEGGRIVQVALSEEGSGRASFQVSSREEAGRSWVRHATGHVCSDQSSAVGVLKEAPWEIQQRCPSVLSSEALYPLLNEHALDYGPCFQGVEQVWLGTGEVLGRVRLPEDMASSSGAYRIHPALLDACFQVLTALLTTPESIEIRRRLTDLHEPDLPRSRAPVNQAVSDTWLWDAALDGGRRQSASVPVDLVLGSFHAKWEVMDRLAQAYIIRTLRTWNVFCAAGERHTIDELLVRLQISAVYRKVIKRWMDHLVAIGVLVGDGEHLVSSQPLPEPDLAAVLEEAGRVFADLPVLLEWCKFAGERLADVLTGKTLALEILFPGGSFDMAERIYQDSPIARYSNGIVRGIVESAARVVAPSGTFSILEIGAGTGATTAAVLPVLLPDRTEYHFTDVSPLFLARAQQRFRDHPFLKYGILDIDQEPAGQGYAHQKFDVIVAANVIHATRDIRATAKRLLSLLAPGGLLVLVEGTGHPIWFDITTGLIEGWQKYEDDLRTDHPLLPARTWCDVLRRVGFADAVSLPGDGSPAGILGQHVILSRAPGIAGAACDSSGESATESPAARAVRQEWADGSADVVHRMALERMYFHRRPGRQVWVHGRLRTGGGAFTKALAGDLLLFEDTGQVVAEVQGLRLPQLEASAFAPRDPREEWLYALEWQRKDPIPEAPAAASSSTAGAWLVLMDQGGTGAALVSLLEGRGEACVRVIAGTAYACLAPGLYQVDPAQPDGFHTLLRDAFGEDRICRAVVQMWSLDATAAGERATAESLQADQLLGSLSALSLVQALVRRRWRNMPRLWLLTRAVHAVGAEDAAASVAQAPVWGLGRTLALEHPELRCTLVDVNPAPSPEDAAALAVELGASDREDQVALRSDGRYVARLVRSSFSGKPATDCGIRADGSYVITDGMGRVGLSVAQWMVMQGARHVVLVDRGGASEASRDALRSMAEAGAEVQIVEADVARRDDVARLLSKIEPSMPPLRGIVYVDGTFQGDSSMLELDAHRFKEWMYPKVLGAWNLHALTRDRSLDFFVLYSSGTSLLGLPGQGSRAAGDAFLDAIAHHRCRLGLTAMSINWGLLSEASSPATPNDGGARLQYRGMEGLTLEQGAEALGRLLAQPRAQVGVMRLNLRQWLEFYPNAARLALWAELLKERDRADRGASNASNLREALQSARPEDRQLILEKHLSELLGRGLRLPPARIERHVPFSNLGMDSLIGLELRNRIEAALGITVPATLLWTYPTVAALSGNLLDILFPNAGATHAPATEREKSFENDAADLEALRGMTDEQKDALLAEKLAQLAQIVGE</sequence>
<feature type="region of interest" description="C-terminal hotdog fold" evidence="6">
    <location>
        <begin position="2563"/>
        <end position="2718"/>
    </location>
</feature>
<dbReference type="InterPro" id="IPR020807">
    <property type="entry name" value="PKS_DH"/>
</dbReference>
<feature type="active site" description="Proton donor; for dehydratase activity" evidence="6">
    <location>
        <position position="2624"/>
    </location>
</feature>
<dbReference type="PANTHER" id="PTHR43775">
    <property type="entry name" value="FATTY ACID SYNTHASE"/>
    <property type="match status" value="1"/>
</dbReference>
<dbReference type="InterPro" id="IPR001227">
    <property type="entry name" value="Ac_transferase_dom_sf"/>
</dbReference>
<gene>
    <name evidence="10" type="ORF">SOCE836_052580</name>
</gene>